<dbReference type="EMBL" id="GDHF01033921">
    <property type="protein sequence ID" value="JAI18393.1"/>
    <property type="molecule type" value="Transcribed_RNA"/>
</dbReference>
<dbReference type="AlphaFoldDB" id="A0A0K8TVT2"/>
<dbReference type="OrthoDB" id="8190514at2759"/>
<protein>
    <submittedName>
        <fullName evidence="2">Protein takeout</fullName>
    </submittedName>
</protein>
<evidence type="ECO:0000256" key="1">
    <source>
        <dbReference type="SAM" id="SignalP"/>
    </source>
</evidence>
<feature type="signal peptide" evidence="1">
    <location>
        <begin position="1"/>
        <end position="21"/>
    </location>
</feature>
<dbReference type="PANTHER" id="PTHR11008">
    <property type="entry name" value="PROTEIN TAKEOUT-LIKE PROTEIN"/>
    <property type="match status" value="1"/>
</dbReference>
<dbReference type="InterPro" id="IPR038606">
    <property type="entry name" value="To_sf"/>
</dbReference>
<feature type="chain" id="PRO_5005520596" evidence="1">
    <location>
        <begin position="22"/>
        <end position="112"/>
    </location>
</feature>
<accession>A0A0K8TVT2</accession>
<dbReference type="InterPro" id="IPR010562">
    <property type="entry name" value="Haemolymph_juvenile_hormone-bd"/>
</dbReference>
<name>A0A0K8TVT2_BACLA</name>
<organism evidence="2">
    <name type="scientific">Bactrocera latifrons</name>
    <name type="common">Malaysian fruit fly</name>
    <name type="synonym">Chaetodacus latifrons</name>
    <dbReference type="NCBI Taxonomy" id="174628"/>
    <lineage>
        <taxon>Eukaryota</taxon>
        <taxon>Metazoa</taxon>
        <taxon>Ecdysozoa</taxon>
        <taxon>Arthropoda</taxon>
        <taxon>Hexapoda</taxon>
        <taxon>Insecta</taxon>
        <taxon>Pterygota</taxon>
        <taxon>Neoptera</taxon>
        <taxon>Endopterygota</taxon>
        <taxon>Diptera</taxon>
        <taxon>Brachycera</taxon>
        <taxon>Muscomorpha</taxon>
        <taxon>Tephritoidea</taxon>
        <taxon>Tephritidae</taxon>
        <taxon>Bactrocera</taxon>
        <taxon>Bactrocera</taxon>
    </lineage>
</organism>
<dbReference type="Pfam" id="PF06585">
    <property type="entry name" value="JHBP"/>
    <property type="match status" value="1"/>
</dbReference>
<proteinExistence type="predicted"/>
<dbReference type="PANTHER" id="PTHR11008:SF40">
    <property type="entry name" value="PROTEIN TAKEOUT"/>
    <property type="match status" value="1"/>
</dbReference>
<reference evidence="2" key="1">
    <citation type="submission" date="2015-06" db="EMBL/GenBank/DDBJ databases">
        <authorList>
            <person name="Hoefler B.C."/>
            <person name="Straight P.D."/>
        </authorList>
    </citation>
    <scope>NUCLEOTIDE SEQUENCE</scope>
</reference>
<sequence>MYIRIGFFAALVCCFLQFNNAEFPNDPKPCKFGDDDCLLQAINFYLREKNQGDTSINLRKIDPIDAGTFTLKQGADNPVNIDLTFSNNKIYGVANATAYKVRGFGKDLTKKH</sequence>
<keyword evidence="1" id="KW-0732">Signal</keyword>
<gene>
    <name evidence="2" type="primary">to_7</name>
    <name evidence="2" type="ORF">c0_g1_i1</name>
</gene>
<evidence type="ECO:0000313" key="2">
    <source>
        <dbReference type="EMBL" id="JAI18393.1"/>
    </source>
</evidence>
<dbReference type="GO" id="GO:0005615">
    <property type="term" value="C:extracellular space"/>
    <property type="evidence" value="ECO:0007669"/>
    <property type="project" value="TreeGrafter"/>
</dbReference>
<dbReference type="Gene3D" id="3.15.10.30">
    <property type="entry name" value="Haemolymph juvenile hormone binding protein"/>
    <property type="match status" value="1"/>
</dbReference>